<comment type="caution">
    <text evidence="2">The sequence shown here is derived from an EMBL/GenBank/DDBJ whole genome shotgun (WGS) entry which is preliminary data.</text>
</comment>
<dbReference type="AlphaFoldDB" id="A0A3A9YXV4"/>
<accession>A0A3A9YXV4</accession>
<proteinExistence type="predicted"/>
<dbReference type="InterPro" id="IPR036291">
    <property type="entry name" value="NAD(P)-bd_dom_sf"/>
</dbReference>
<dbReference type="GO" id="GO:0008270">
    <property type="term" value="F:zinc ion binding"/>
    <property type="evidence" value="ECO:0007669"/>
    <property type="project" value="InterPro"/>
</dbReference>
<dbReference type="PROSITE" id="PS01162">
    <property type="entry name" value="QOR_ZETA_CRYSTAL"/>
    <property type="match status" value="1"/>
</dbReference>
<dbReference type="InterPro" id="IPR013154">
    <property type="entry name" value="ADH-like_N"/>
</dbReference>
<dbReference type="SUPFAM" id="SSF51735">
    <property type="entry name" value="NAD(P)-binding Rossmann-fold domains"/>
    <property type="match status" value="1"/>
</dbReference>
<organism evidence="2 3">
    <name type="scientific">Micromonospora endolithica</name>
    <dbReference type="NCBI Taxonomy" id="230091"/>
    <lineage>
        <taxon>Bacteria</taxon>
        <taxon>Bacillati</taxon>
        <taxon>Actinomycetota</taxon>
        <taxon>Actinomycetes</taxon>
        <taxon>Micromonosporales</taxon>
        <taxon>Micromonosporaceae</taxon>
        <taxon>Micromonospora</taxon>
    </lineage>
</organism>
<dbReference type="OrthoDB" id="5195079at2"/>
<dbReference type="Proteomes" id="UP000281726">
    <property type="component" value="Unassembled WGS sequence"/>
</dbReference>
<dbReference type="InterPro" id="IPR011032">
    <property type="entry name" value="GroES-like_sf"/>
</dbReference>
<evidence type="ECO:0000259" key="1">
    <source>
        <dbReference type="SMART" id="SM00829"/>
    </source>
</evidence>
<feature type="domain" description="Enoyl reductase (ER)" evidence="1">
    <location>
        <begin position="10"/>
        <end position="319"/>
    </location>
</feature>
<dbReference type="SUPFAM" id="SSF50129">
    <property type="entry name" value="GroES-like"/>
    <property type="match status" value="1"/>
</dbReference>
<dbReference type="Pfam" id="PF08240">
    <property type="entry name" value="ADH_N"/>
    <property type="match status" value="1"/>
</dbReference>
<gene>
    <name evidence="2" type="ORF">D7223_25890</name>
</gene>
<dbReference type="PANTHER" id="PTHR43677:SF4">
    <property type="entry name" value="QUINONE OXIDOREDUCTASE-LIKE PROTEIN 2"/>
    <property type="match status" value="1"/>
</dbReference>
<dbReference type="SMART" id="SM00829">
    <property type="entry name" value="PKS_ER"/>
    <property type="match status" value="1"/>
</dbReference>
<name>A0A3A9YXV4_9ACTN</name>
<dbReference type="Gene3D" id="3.40.50.720">
    <property type="entry name" value="NAD(P)-binding Rossmann-like Domain"/>
    <property type="match status" value="1"/>
</dbReference>
<dbReference type="EMBL" id="RBAK01000013">
    <property type="protein sequence ID" value="RKN40700.1"/>
    <property type="molecule type" value="Genomic_DNA"/>
</dbReference>
<dbReference type="InterPro" id="IPR002364">
    <property type="entry name" value="Quin_OxRdtase/zeta-crystal_CS"/>
</dbReference>
<reference evidence="2 3" key="1">
    <citation type="journal article" date="2004" name="Syst. Appl. Microbiol.">
        <title>Cryptoendolithic actinomycetes from antarctic sandstone rock samples: Micromonospora endolithica sp. nov. and two isolates related to Micromonospora coerulea Jensen 1932.</title>
        <authorList>
            <person name="Hirsch P."/>
            <person name="Mevs U."/>
            <person name="Kroppenstedt R.M."/>
            <person name="Schumann P."/>
            <person name="Stackebrandt E."/>
        </authorList>
    </citation>
    <scope>NUCLEOTIDE SEQUENCE [LARGE SCALE GENOMIC DNA]</scope>
    <source>
        <strain evidence="2 3">JCM 12677</strain>
    </source>
</reference>
<evidence type="ECO:0000313" key="2">
    <source>
        <dbReference type="EMBL" id="RKN40700.1"/>
    </source>
</evidence>
<evidence type="ECO:0000313" key="3">
    <source>
        <dbReference type="Proteomes" id="UP000281726"/>
    </source>
</evidence>
<dbReference type="GO" id="GO:0016491">
    <property type="term" value="F:oxidoreductase activity"/>
    <property type="evidence" value="ECO:0007669"/>
    <property type="project" value="InterPro"/>
</dbReference>
<protein>
    <submittedName>
        <fullName evidence="2">NADPH:quinone reductase</fullName>
    </submittedName>
</protein>
<dbReference type="Gene3D" id="3.90.180.10">
    <property type="entry name" value="Medium-chain alcohol dehydrogenases, catalytic domain"/>
    <property type="match status" value="1"/>
</dbReference>
<sequence>MRVIEVATFGGPEVLTVSEAPDPVPGPEEALVEVAAADVLWVETMIRRGHGGPYFPVVPPYRPGVGVAGTVGAVGAGVDRAWVGRRVVARTDERGGYLERAVVPVDALVAVPDRVSLTDAAALLHDGTTAYGLLDQVPVHPGDRVLVTAAAGGLGALLVQGARAAGAFVVAAAGSAAKRHALGRFAPDAVVDYTTPGWTERVRALTGGVHVVFDGAGGEYGRAAFDLLRAGGRFSAHGTPAGEFATPDPAAATARRVTVTGIADLQFAPEQARRHLRSALDAAAAGRITPLVGQTFPLDRAADAHRALEQRTALGKALLTV</sequence>
<dbReference type="InterPro" id="IPR051397">
    <property type="entry name" value="Zn-ADH-like_protein"/>
</dbReference>
<keyword evidence="3" id="KW-1185">Reference proteome</keyword>
<dbReference type="InterPro" id="IPR020843">
    <property type="entry name" value="ER"/>
</dbReference>
<dbReference type="Pfam" id="PF13602">
    <property type="entry name" value="ADH_zinc_N_2"/>
    <property type="match status" value="1"/>
</dbReference>
<dbReference type="PANTHER" id="PTHR43677">
    <property type="entry name" value="SHORT-CHAIN DEHYDROGENASE/REDUCTASE"/>
    <property type="match status" value="1"/>
</dbReference>